<comment type="caution">
    <text evidence="2">The sequence shown here is derived from an EMBL/GenBank/DDBJ whole genome shotgun (WGS) entry which is preliminary data.</text>
</comment>
<feature type="region of interest" description="Disordered" evidence="1">
    <location>
        <begin position="51"/>
        <end position="85"/>
    </location>
</feature>
<keyword evidence="3" id="KW-1185">Reference proteome</keyword>
<evidence type="ECO:0000313" key="3">
    <source>
        <dbReference type="Proteomes" id="UP001470230"/>
    </source>
</evidence>
<organism evidence="2 3">
    <name type="scientific">Tritrichomonas musculus</name>
    <dbReference type="NCBI Taxonomy" id="1915356"/>
    <lineage>
        <taxon>Eukaryota</taxon>
        <taxon>Metamonada</taxon>
        <taxon>Parabasalia</taxon>
        <taxon>Tritrichomonadida</taxon>
        <taxon>Tritrichomonadidae</taxon>
        <taxon>Tritrichomonas</taxon>
    </lineage>
</organism>
<gene>
    <name evidence="2" type="ORF">M9Y10_026318</name>
</gene>
<dbReference type="EMBL" id="JAPFFF010000039">
    <property type="protein sequence ID" value="KAK8842095.1"/>
    <property type="molecule type" value="Genomic_DNA"/>
</dbReference>
<reference evidence="2 3" key="1">
    <citation type="submission" date="2024-04" db="EMBL/GenBank/DDBJ databases">
        <title>Tritrichomonas musculus Genome.</title>
        <authorList>
            <person name="Alves-Ferreira E."/>
            <person name="Grigg M."/>
            <person name="Lorenzi H."/>
            <person name="Galac M."/>
        </authorList>
    </citation>
    <scope>NUCLEOTIDE SEQUENCE [LARGE SCALE GENOMIC DNA]</scope>
    <source>
        <strain evidence="2 3">EAF2021</strain>
    </source>
</reference>
<evidence type="ECO:0000256" key="1">
    <source>
        <dbReference type="SAM" id="MobiDB-lite"/>
    </source>
</evidence>
<name>A0ABR2H799_9EUKA</name>
<proteinExistence type="predicted"/>
<evidence type="ECO:0000313" key="2">
    <source>
        <dbReference type="EMBL" id="KAK8842095.1"/>
    </source>
</evidence>
<sequence length="135" mass="15484">MKKMGRPSRKGFASFVMLEEPSGNILFFKIDKNGNSSYAGDHNKLIQQASFQHNPQVEQPQTTTNPLNEDQNNIQQNKKSNNKKKLVESNIKMQKHSGNIDNLDLFIDKLDKNVCMSDFLTNHRLSNHMLPINLE</sequence>
<protein>
    <submittedName>
        <fullName evidence="2">Uncharacterized protein</fullName>
    </submittedName>
</protein>
<accession>A0ABR2H799</accession>
<dbReference type="Proteomes" id="UP001470230">
    <property type="component" value="Unassembled WGS sequence"/>
</dbReference>
<feature type="compositionally biased region" description="Polar residues" evidence="1">
    <location>
        <begin position="51"/>
        <end position="70"/>
    </location>
</feature>